<proteinExistence type="inferred from homology"/>
<sequence>MRSIFTLLMITSLVYFYVHNNAPDYQTSTVLAKELEIIEVDFDSKATNGSPLVFGGAQTPEITDQAGWDAIADAGVTVIRKGFLIENILQGDITVESYKNNVSNIQDPSNWNLNSIEHIKNVYQNAKNRNIKVIGVVAYMPEWLGYSGKYSIPSDWGVFFDIVKKTYRIYRPYIDYIEIWNEPDNKNFFNINNSKLSRHEAYTKMFSVAAEAIRSVDKEENDNRLIPIIGPAAAQPEKTDILDHLITNVPSTLLNGISLHSYDKDEPSWYTFKKVLERENLDLPIFIDEWNESSEYKANPYIYSNLAIPYTGTKLISFLKGGVAAANYYSMSLYDPYNPIKNEDVFGFYVRRNDKVELLPQGKTWKLLSVTLALGKGQSEIYQTNSDNTPSLGFVNMKGERGIIISNEKSTKEVLINLKNLPDSGTSTIKAYQASSESDGQSLTCSKSVSVRDGAVQFTVQVPENSVVGIVIEPLKINVETIKNVLGLTTKVDCIIK</sequence>
<evidence type="ECO:0000256" key="2">
    <source>
        <dbReference type="ARBA" id="ARBA00022801"/>
    </source>
</evidence>
<dbReference type="SUPFAM" id="SSF51445">
    <property type="entry name" value="(Trans)glycosidases"/>
    <property type="match status" value="1"/>
</dbReference>
<dbReference type="PANTHER" id="PTHR12631:SF10">
    <property type="entry name" value="BETA-XYLOSIDASE-LIKE PROTEIN-RELATED"/>
    <property type="match status" value="1"/>
</dbReference>
<evidence type="ECO:0000256" key="3">
    <source>
        <dbReference type="ARBA" id="ARBA00023295"/>
    </source>
</evidence>
<dbReference type="PANTHER" id="PTHR12631">
    <property type="entry name" value="ALPHA-L-IDURONIDASE"/>
    <property type="match status" value="1"/>
</dbReference>
<dbReference type="GO" id="GO:0004553">
    <property type="term" value="F:hydrolase activity, hydrolyzing O-glycosyl compounds"/>
    <property type="evidence" value="ECO:0007669"/>
    <property type="project" value="TreeGrafter"/>
</dbReference>
<evidence type="ECO:0000313" key="6">
    <source>
        <dbReference type="Proteomes" id="UP000265540"/>
    </source>
</evidence>
<dbReference type="Proteomes" id="UP000265540">
    <property type="component" value="Unassembled WGS sequence"/>
</dbReference>
<dbReference type="InterPro" id="IPR051923">
    <property type="entry name" value="Glycosyl_Hydrolase_39"/>
</dbReference>
<gene>
    <name evidence="5" type="ORF">C4561_00190</name>
</gene>
<dbReference type="InterPro" id="IPR049166">
    <property type="entry name" value="GH39_cat"/>
</dbReference>
<dbReference type="EMBL" id="QZJF01000002">
    <property type="protein sequence ID" value="RJR28267.1"/>
    <property type="molecule type" value="Genomic_DNA"/>
</dbReference>
<protein>
    <recommendedName>
        <fullName evidence="4">Glycosyl hydrolases family 39 N-terminal catalytic domain-containing protein</fullName>
    </recommendedName>
</protein>
<evidence type="ECO:0000256" key="1">
    <source>
        <dbReference type="ARBA" id="ARBA00008875"/>
    </source>
</evidence>
<dbReference type="AlphaFoldDB" id="A0A3A4ZN06"/>
<keyword evidence="2" id="KW-0378">Hydrolase</keyword>
<evidence type="ECO:0000313" key="5">
    <source>
        <dbReference type="EMBL" id="RJR28267.1"/>
    </source>
</evidence>
<dbReference type="Pfam" id="PF01229">
    <property type="entry name" value="Glyco_hydro_39"/>
    <property type="match status" value="1"/>
</dbReference>
<feature type="domain" description="Glycosyl hydrolases family 39 N-terminal catalytic" evidence="4">
    <location>
        <begin position="177"/>
        <end position="267"/>
    </location>
</feature>
<evidence type="ECO:0000259" key="4">
    <source>
        <dbReference type="Pfam" id="PF01229"/>
    </source>
</evidence>
<comment type="caution">
    <text evidence="5">The sequence shown here is derived from an EMBL/GenBank/DDBJ whole genome shotgun (WGS) entry which is preliminary data.</text>
</comment>
<keyword evidence="3" id="KW-0326">Glycosidase</keyword>
<organism evidence="5 6">
    <name type="scientific">candidate division WWE3 bacterium</name>
    <dbReference type="NCBI Taxonomy" id="2053526"/>
    <lineage>
        <taxon>Bacteria</taxon>
        <taxon>Katanobacteria</taxon>
    </lineage>
</organism>
<dbReference type="InterPro" id="IPR017853">
    <property type="entry name" value="GH"/>
</dbReference>
<comment type="similarity">
    <text evidence="1">Belongs to the glycosyl hydrolase 39 family.</text>
</comment>
<dbReference type="Gene3D" id="3.20.20.80">
    <property type="entry name" value="Glycosidases"/>
    <property type="match status" value="1"/>
</dbReference>
<accession>A0A3A4ZN06</accession>
<name>A0A3A4ZN06_UNCKA</name>
<reference evidence="5 6" key="1">
    <citation type="journal article" date="2017" name="ISME J.">
        <title>Energy and carbon metabolisms in a deep terrestrial subsurface fluid microbial community.</title>
        <authorList>
            <person name="Momper L."/>
            <person name="Jungbluth S.P."/>
            <person name="Lee M.D."/>
            <person name="Amend J.P."/>
        </authorList>
    </citation>
    <scope>NUCLEOTIDE SEQUENCE [LARGE SCALE GENOMIC DNA]</scope>
    <source>
        <strain evidence="5">SURF_46</strain>
    </source>
</reference>